<reference evidence="2" key="3">
    <citation type="submission" date="2011-03" db="EMBL/GenBank/DDBJ databases">
        <title>Annotation of Magnaporthe poae ATCC 64411.</title>
        <authorList>
            <person name="Ma L.-J."/>
            <person name="Dead R."/>
            <person name="Young S.K."/>
            <person name="Zeng Q."/>
            <person name="Gargeya S."/>
            <person name="Fitzgerald M."/>
            <person name="Haas B."/>
            <person name="Abouelleil A."/>
            <person name="Alvarado L."/>
            <person name="Arachchi H.M."/>
            <person name="Berlin A."/>
            <person name="Brown A."/>
            <person name="Chapman S.B."/>
            <person name="Chen Z."/>
            <person name="Dunbar C."/>
            <person name="Freedman E."/>
            <person name="Gearin G."/>
            <person name="Gellesch M."/>
            <person name="Goldberg J."/>
            <person name="Griggs A."/>
            <person name="Gujja S."/>
            <person name="Heiman D."/>
            <person name="Howarth C."/>
            <person name="Larson L."/>
            <person name="Lui A."/>
            <person name="MacDonald P.J.P."/>
            <person name="Mehta T."/>
            <person name="Montmayeur A."/>
            <person name="Murphy C."/>
            <person name="Neiman D."/>
            <person name="Pearson M."/>
            <person name="Priest M."/>
            <person name="Roberts A."/>
            <person name="Saif S."/>
            <person name="Shea T."/>
            <person name="Shenoy N."/>
            <person name="Sisk P."/>
            <person name="Stolte C."/>
            <person name="Sykes S."/>
            <person name="Yandava C."/>
            <person name="Wortman J."/>
            <person name="Nusbaum C."/>
            <person name="Birren B."/>
        </authorList>
    </citation>
    <scope>NUCLEOTIDE SEQUENCE</scope>
    <source>
        <strain evidence="2">ATCC 64411</strain>
    </source>
</reference>
<reference evidence="2" key="1">
    <citation type="submission" date="2010-05" db="EMBL/GenBank/DDBJ databases">
        <title>The Genome Sequence of Magnaporthe poae strain ATCC 64411.</title>
        <authorList>
            <consortium name="The Broad Institute Genome Sequencing Platform"/>
            <consortium name="Broad Institute Genome Sequencing Center for Infectious Disease"/>
            <person name="Ma L.-J."/>
            <person name="Dead R."/>
            <person name="Young S."/>
            <person name="Zeng Q."/>
            <person name="Koehrsen M."/>
            <person name="Alvarado L."/>
            <person name="Berlin A."/>
            <person name="Chapman S.B."/>
            <person name="Chen Z."/>
            <person name="Freedman E."/>
            <person name="Gellesch M."/>
            <person name="Goldberg J."/>
            <person name="Griggs A."/>
            <person name="Gujja S."/>
            <person name="Heilman E.R."/>
            <person name="Heiman D."/>
            <person name="Hepburn T."/>
            <person name="Howarth C."/>
            <person name="Jen D."/>
            <person name="Larson L."/>
            <person name="Mehta T."/>
            <person name="Neiman D."/>
            <person name="Pearson M."/>
            <person name="Roberts A."/>
            <person name="Saif S."/>
            <person name="Shea T."/>
            <person name="Shenoy N."/>
            <person name="Sisk P."/>
            <person name="Stolte C."/>
            <person name="Sykes S."/>
            <person name="Walk T."/>
            <person name="White J."/>
            <person name="Yandava C."/>
            <person name="Haas B."/>
            <person name="Nusbaum C."/>
            <person name="Birren B."/>
        </authorList>
    </citation>
    <scope>NUCLEOTIDE SEQUENCE</scope>
    <source>
        <strain evidence="2">ATCC 64411</strain>
    </source>
</reference>
<proteinExistence type="predicted"/>
<keyword evidence="4" id="KW-1185">Reference proteome</keyword>
<protein>
    <submittedName>
        <fullName evidence="2 3">Uncharacterized protein</fullName>
    </submittedName>
</protein>
<feature type="region of interest" description="Disordered" evidence="1">
    <location>
        <begin position="52"/>
        <end position="102"/>
    </location>
</feature>
<dbReference type="EMBL" id="GL876970">
    <property type="protein sequence ID" value="KLU86908.1"/>
    <property type="molecule type" value="Genomic_DNA"/>
</dbReference>
<accession>A0A0C4E0N4</accession>
<dbReference type="AlphaFoldDB" id="A0A0C4E0N4"/>
<organism evidence="3 4">
    <name type="scientific">Magnaporthiopsis poae (strain ATCC 64411 / 73-15)</name>
    <name type="common">Kentucky bluegrass fungus</name>
    <name type="synonym">Magnaporthe poae</name>
    <dbReference type="NCBI Taxonomy" id="644358"/>
    <lineage>
        <taxon>Eukaryota</taxon>
        <taxon>Fungi</taxon>
        <taxon>Dikarya</taxon>
        <taxon>Ascomycota</taxon>
        <taxon>Pezizomycotina</taxon>
        <taxon>Sordariomycetes</taxon>
        <taxon>Sordariomycetidae</taxon>
        <taxon>Magnaporthales</taxon>
        <taxon>Magnaporthaceae</taxon>
        <taxon>Magnaporthiopsis</taxon>
    </lineage>
</organism>
<reference evidence="3" key="5">
    <citation type="submission" date="2015-06" db="UniProtKB">
        <authorList>
            <consortium name="EnsemblFungi"/>
        </authorList>
    </citation>
    <scope>IDENTIFICATION</scope>
    <source>
        <strain evidence="3">ATCC 64411</strain>
    </source>
</reference>
<dbReference type="Proteomes" id="UP000011715">
    <property type="component" value="Unassembled WGS sequence"/>
</dbReference>
<evidence type="ECO:0000313" key="4">
    <source>
        <dbReference type="Proteomes" id="UP000011715"/>
    </source>
</evidence>
<feature type="compositionally biased region" description="Basic residues" evidence="1">
    <location>
        <begin position="63"/>
        <end position="82"/>
    </location>
</feature>
<dbReference type="EMBL" id="ADBL01001415">
    <property type="status" value="NOT_ANNOTATED_CDS"/>
    <property type="molecule type" value="Genomic_DNA"/>
</dbReference>
<dbReference type="VEuPathDB" id="FungiDB:MAPG_05915"/>
<name>A0A0C4E0N4_MAGP6</name>
<reference evidence="3" key="4">
    <citation type="journal article" date="2015" name="G3 (Bethesda)">
        <title>Genome sequences of three phytopathogenic species of the Magnaporthaceae family of fungi.</title>
        <authorList>
            <person name="Okagaki L.H."/>
            <person name="Nunes C.C."/>
            <person name="Sailsbery J."/>
            <person name="Clay B."/>
            <person name="Brown D."/>
            <person name="John T."/>
            <person name="Oh Y."/>
            <person name="Young N."/>
            <person name="Fitzgerald M."/>
            <person name="Haas B.J."/>
            <person name="Zeng Q."/>
            <person name="Young S."/>
            <person name="Adiconis X."/>
            <person name="Fan L."/>
            <person name="Levin J.Z."/>
            <person name="Mitchell T.K."/>
            <person name="Okubara P.A."/>
            <person name="Farman M.L."/>
            <person name="Kohn L.M."/>
            <person name="Birren B."/>
            <person name="Ma L.-J."/>
            <person name="Dean R.A."/>
        </authorList>
    </citation>
    <scope>NUCLEOTIDE SEQUENCE</scope>
    <source>
        <strain evidence="3">ATCC 64411 / 73-15</strain>
    </source>
</reference>
<reference evidence="4" key="2">
    <citation type="submission" date="2010-05" db="EMBL/GenBank/DDBJ databases">
        <title>The genome sequence of Magnaporthe poae strain ATCC 64411.</title>
        <authorList>
            <person name="Ma L.-J."/>
            <person name="Dead R."/>
            <person name="Young S."/>
            <person name="Zeng Q."/>
            <person name="Koehrsen M."/>
            <person name="Alvarado L."/>
            <person name="Berlin A."/>
            <person name="Chapman S.B."/>
            <person name="Chen Z."/>
            <person name="Freedman E."/>
            <person name="Gellesch M."/>
            <person name="Goldberg J."/>
            <person name="Griggs A."/>
            <person name="Gujja S."/>
            <person name="Heilman E.R."/>
            <person name="Heiman D."/>
            <person name="Hepburn T."/>
            <person name="Howarth C."/>
            <person name="Jen D."/>
            <person name="Larson L."/>
            <person name="Mehta T."/>
            <person name="Neiman D."/>
            <person name="Pearson M."/>
            <person name="Roberts A."/>
            <person name="Saif S."/>
            <person name="Shea T."/>
            <person name="Shenoy N."/>
            <person name="Sisk P."/>
            <person name="Stolte C."/>
            <person name="Sykes S."/>
            <person name="Walk T."/>
            <person name="White J."/>
            <person name="Yandava C."/>
            <person name="Haas B."/>
            <person name="Nusbaum C."/>
            <person name="Birren B."/>
        </authorList>
    </citation>
    <scope>NUCLEOTIDE SEQUENCE [LARGE SCALE GENOMIC DNA]</scope>
    <source>
        <strain evidence="4">ATCC 64411 / 73-15</strain>
    </source>
</reference>
<gene>
    <name evidence="2" type="ORF">MAPG_05915</name>
</gene>
<evidence type="ECO:0000313" key="2">
    <source>
        <dbReference type="EMBL" id="KLU86908.1"/>
    </source>
</evidence>
<evidence type="ECO:0000256" key="1">
    <source>
        <dbReference type="SAM" id="MobiDB-lite"/>
    </source>
</evidence>
<dbReference type="EnsemblFungi" id="MAPG_05915T0">
    <property type="protein sequence ID" value="MAPG_05915T0"/>
    <property type="gene ID" value="MAPG_05915"/>
</dbReference>
<evidence type="ECO:0000313" key="3">
    <source>
        <dbReference type="EnsemblFungi" id="MAPG_05915T0"/>
    </source>
</evidence>
<sequence length="206" mass="23112">MTWTSLIAAQNWPVWAANPGNRRDQQGNPDARARLRPLAPILSSTRNLKTCLCAGSPTTQSAGKKKKKKRKEKKKRKRRPPRGRPQAPEAPPWPSGPRSVSKHLDQTYRAHQGAQTSWEAYAFFQLNGTDERPQGRLVMWRQCLAGPGRAAPGDQRRPHRHLCTTHQRAVEARPSVASNAAACRIAKCSHDRMCIARSPYAKHVHN</sequence>